<evidence type="ECO:0000256" key="14">
    <source>
        <dbReference type="SAM" id="MobiDB-lite"/>
    </source>
</evidence>
<dbReference type="GO" id="GO:0003684">
    <property type="term" value="F:damaged DNA binding"/>
    <property type="evidence" value="ECO:0007669"/>
    <property type="project" value="InterPro"/>
</dbReference>
<dbReference type="InterPro" id="IPR015886">
    <property type="entry name" value="H2TH_FPG"/>
</dbReference>
<evidence type="ECO:0000259" key="15">
    <source>
        <dbReference type="PROSITE" id="PS51066"/>
    </source>
</evidence>
<dbReference type="InterPro" id="IPR012319">
    <property type="entry name" value="FPG_cat"/>
</dbReference>
<dbReference type="Gene3D" id="1.10.720.30">
    <property type="entry name" value="SAP domain"/>
    <property type="match status" value="1"/>
</dbReference>
<evidence type="ECO:0000256" key="12">
    <source>
        <dbReference type="ARBA" id="ARBA00023295"/>
    </source>
</evidence>
<reference evidence="16" key="1">
    <citation type="submission" date="2023-08" db="EMBL/GenBank/DDBJ databases">
        <authorList>
            <person name="Audoor S."/>
            <person name="Bilcke G."/>
        </authorList>
    </citation>
    <scope>NUCLEOTIDE SEQUENCE</scope>
</reference>
<dbReference type="SUPFAM" id="SSF46946">
    <property type="entry name" value="S13-like H2TH domain"/>
    <property type="match status" value="1"/>
</dbReference>
<evidence type="ECO:0000256" key="11">
    <source>
        <dbReference type="ARBA" id="ARBA00023268"/>
    </source>
</evidence>
<evidence type="ECO:0000256" key="2">
    <source>
        <dbReference type="ARBA" id="ARBA00012720"/>
    </source>
</evidence>
<dbReference type="InterPro" id="IPR003034">
    <property type="entry name" value="SAP_dom"/>
</dbReference>
<accession>A0AAD2FQD7</accession>
<dbReference type="GO" id="GO:0000703">
    <property type="term" value="F:oxidized pyrimidine nucleobase lesion DNA N-glycosylase activity"/>
    <property type="evidence" value="ECO:0007669"/>
    <property type="project" value="TreeGrafter"/>
</dbReference>
<evidence type="ECO:0000256" key="10">
    <source>
        <dbReference type="ARBA" id="ARBA00023239"/>
    </source>
</evidence>
<proteinExistence type="inferred from homology"/>
<gene>
    <name evidence="16" type="ORF">CYCCA115_LOCUS12126</name>
</gene>
<evidence type="ECO:0000256" key="5">
    <source>
        <dbReference type="ARBA" id="ARBA00022771"/>
    </source>
</evidence>
<dbReference type="Gene3D" id="1.10.720.40">
    <property type="match status" value="1"/>
</dbReference>
<feature type="region of interest" description="Disordered" evidence="14">
    <location>
        <begin position="414"/>
        <end position="436"/>
    </location>
</feature>
<evidence type="ECO:0000313" key="17">
    <source>
        <dbReference type="Proteomes" id="UP001295423"/>
    </source>
</evidence>
<keyword evidence="12" id="KW-0326">Glycosidase</keyword>
<dbReference type="PANTHER" id="PTHR42697:SF1">
    <property type="entry name" value="ENDONUCLEASE 8"/>
    <property type="match status" value="1"/>
</dbReference>
<keyword evidence="3" id="KW-0479">Metal-binding</keyword>
<dbReference type="Pfam" id="PF01149">
    <property type="entry name" value="Fapy_DNA_glyco"/>
    <property type="match status" value="1"/>
</dbReference>
<dbReference type="InterPro" id="IPR036361">
    <property type="entry name" value="SAP_dom_sf"/>
</dbReference>
<feature type="region of interest" description="Disordered" evidence="14">
    <location>
        <begin position="534"/>
        <end position="561"/>
    </location>
</feature>
<dbReference type="Pfam" id="PF06831">
    <property type="entry name" value="H2TH"/>
    <property type="match status" value="1"/>
</dbReference>
<keyword evidence="4" id="KW-0227">DNA damage</keyword>
<keyword evidence="9" id="KW-0234">DNA repair</keyword>
<comment type="caution">
    <text evidence="16">The sequence shown here is derived from an EMBL/GenBank/DDBJ whole genome shotgun (WGS) entry which is preliminary data.</text>
</comment>
<feature type="region of interest" description="Disordered" evidence="14">
    <location>
        <begin position="587"/>
        <end position="632"/>
    </location>
</feature>
<evidence type="ECO:0000256" key="13">
    <source>
        <dbReference type="PROSITE-ProRule" id="PRU00391"/>
    </source>
</evidence>
<dbReference type="CDD" id="cd12935">
    <property type="entry name" value="LEM_like"/>
    <property type="match status" value="2"/>
</dbReference>
<sequence length="632" mass="69717">MPVLFSWTKSKRRPFFWTACKTTATAALFLTSQSQHSVSAFGVVRQQVRMVEGHSVHRVATLHRQRLVGKKFTAWSPNGRFTDGANAINGKTFSRIEAHGKNLFCFFGDDINQKRISDIARKAACATDEEQDDDDSVVVVHVHFGMAGAWAVYLAGETPPEPTPTNRLRLEYDGTVADLSAMTVQHGGLELYRTKLAKLGEDPLRKDANPATLWARIQKSKKGIGALIMDQSFFTGPGNIYRAEILFKAGVHPNRPGLSLEREEFNRVWEQTVLLLERGYETGSILTVDPEEAKALGKPRLRRYIYNTAKCPRCGTSIQSWPINNRTCYACPRCQPLTPRTSTETPPPTSKPVTTDHVPFNSHCARESTAFRLKETGPSRLTVKEIKQELTRLGVSIPSDAKKKAQLAELLLKHLPESEDAETSSKTSPEVDPSSQDLTFISSEDAALEKAQAGENLAVEHIAELGPSQARRARYQGPSRTRLTTTCSANMKVKEIKDELTRLGVQIPPKAKKAELMDLLHETVKKEDKTILEAVSPKASTPKRERRATTTASSGPAPAFVSPEDAALEKARAGENLAVEHIAELGPGQARMARSRVLFPKGGDEVASTRTTRTKRPAPSAPTAKKSRRRTN</sequence>
<keyword evidence="5 13" id="KW-0863">Zinc-finger</keyword>
<dbReference type="SUPFAM" id="SSF81624">
    <property type="entry name" value="N-terminal domain of MutM-like DNA repair proteins"/>
    <property type="match status" value="1"/>
</dbReference>
<evidence type="ECO:0000256" key="8">
    <source>
        <dbReference type="ARBA" id="ARBA00023125"/>
    </source>
</evidence>
<keyword evidence="17" id="KW-1185">Reference proteome</keyword>
<keyword evidence="10" id="KW-0456">Lyase</keyword>
<dbReference type="PANTHER" id="PTHR42697">
    <property type="entry name" value="ENDONUCLEASE 8"/>
    <property type="match status" value="1"/>
</dbReference>
<evidence type="ECO:0000256" key="6">
    <source>
        <dbReference type="ARBA" id="ARBA00022801"/>
    </source>
</evidence>
<name>A0AAD2FQD7_9STRA</name>
<organism evidence="16 17">
    <name type="scientific">Cylindrotheca closterium</name>
    <dbReference type="NCBI Taxonomy" id="2856"/>
    <lineage>
        <taxon>Eukaryota</taxon>
        <taxon>Sar</taxon>
        <taxon>Stramenopiles</taxon>
        <taxon>Ochrophyta</taxon>
        <taxon>Bacillariophyta</taxon>
        <taxon>Bacillariophyceae</taxon>
        <taxon>Bacillariophycidae</taxon>
        <taxon>Bacillariales</taxon>
        <taxon>Bacillariaceae</taxon>
        <taxon>Cylindrotheca</taxon>
    </lineage>
</organism>
<dbReference type="AlphaFoldDB" id="A0AAD2FQD7"/>
<evidence type="ECO:0000256" key="1">
    <source>
        <dbReference type="ARBA" id="ARBA00009409"/>
    </source>
</evidence>
<dbReference type="InterPro" id="IPR011015">
    <property type="entry name" value="LEM/LEM-like_dom_sf"/>
</dbReference>
<keyword evidence="6" id="KW-0378">Hydrolase</keyword>
<dbReference type="SMART" id="SM01232">
    <property type="entry name" value="H2TH"/>
    <property type="match status" value="1"/>
</dbReference>
<dbReference type="PROSITE" id="PS51066">
    <property type="entry name" value="ZF_FPG_2"/>
    <property type="match status" value="1"/>
</dbReference>
<dbReference type="GO" id="GO:0008270">
    <property type="term" value="F:zinc ion binding"/>
    <property type="evidence" value="ECO:0007669"/>
    <property type="project" value="UniProtKB-KW"/>
</dbReference>
<keyword evidence="8" id="KW-0238">DNA-binding</keyword>
<evidence type="ECO:0000256" key="9">
    <source>
        <dbReference type="ARBA" id="ARBA00023204"/>
    </source>
</evidence>
<dbReference type="EMBL" id="CAKOGP040001758">
    <property type="protein sequence ID" value="CAJ1949498.1"/>
    <property type="molecule type" value="Genomic_DNA"/>
</dbReference>
<feature type="domain" description="FPG-type" evidence="15">
    <location>
        <begin position="304"/>
        <end position="336"/>
    </location>
</feature>
<dbReference type="SUPFAM" id="SSF57716">
    <property type="entry name" value="Glucocorticoid receptor-like (DNA-binding domain)"/>
    <property type="match status" value="1"/>
</dbReference>
<protein>
    <recommendedName>
        <fullName evidence="2">DNA-(apurinic or apyrimidinic site) lyase</fullName>
        <ecNumber evidence="2">4.2.99.18</ecNumber>
    </recommendedName>
</protein>
<dbReference type="Gene3D" id="1.10.8.50">
    <property type="match status" value="1"/>
</dbReference>
<dbReference type="InterPro" id="IPR010979">
    <property type="entry name" value="Ribosomal_uS13-like_H2TH"/>
</dbReference>
<evidence type="ECO:0000256" key="3">
    <source>
        <dbReference type="ARBA" id="ARBA00022723"/>
    </source>
</evidence>
<dbReference type="InterPro" id="IPR000214">
    <property type="entry name" value="Znf_DNA_glyclase/AP_lyase"/>
</dbReference>
<evidence type="ECO:0000313" key="16">
    <source>
        <dbReference type="EMBL" id="CAJ1949498.1"/>
    </source>
</evidence>
<keyword evidence="7" id="KW-0862">Zinc</keyword>
<evidence type="ECO:0000256" key="4">
    <source>
        <dbReference type="ARBA" id="ARBA00022763"/>
    </source>
</evidence>
<feature type="compositionally biased region" description="Polar residues" evidence="14">
    <location>
        <begin position="424"/>
        <end position="436"/>
    </location>
</feature>
<dbReference type="GO" id="GO:0140078">
    <property type="term" value="F:class I DNA-(apurinic or apyrimidinic site) endonuclease activity"/>
    <property type="evidence" value="ECO:0007669"/>
    <property type="project" value="UniProtKB-EC"/>
</dbReference>
<comment type="similarity">
    <text evidence="1">Belongs to the FPG family.</text>
</comment>
<dbReference type="Gene3D" id="3.20.190.10">
    <property type="entry name" value="MutM-like, N-terminal"/>
    <property type="match status" value="1"/>
</dbReference>
<evidence type="ECO:0000256" key="7">
    <source>
        <dbReference type="ARBA" id="ARBA00022833"/>
    </source>
</evidence>
<dbReference type="GO" id="GO:0006284">
    <property type="term" value="P:base-excision repair"/>
    <property type="evidence" value="ECO:0007669"/>
    <property type="project" value="InterPro"/>
</dbReference>
<dbReference type="SMART" id="SM00898">
    <property type="entry name" value="Fapy_DNA_glyco"/>
    <property type="match status" value="1"/>
</dbReference>
<keyword evidence="11" id="KW-0511">Multifunctional enzyme</keyword>
<dbReference type="SMART" id="SM00513">
    <property type="entry name" value="SAP"/>
    <property type="match status" value="2"/>
</dbReference>
<feature type="compositionally biased region" description="Low complexity" evidence="14">
    <location>
        <begin position="549"/>
        <end position="559"/>
    </location>
</feature>
<feature type="region of interest" description="Disordered" evidence="14">
    <location>
        <begin position="338"/>
        <end position="359"/>
    </location>
</feature>
<dbReference type="InterPro" id="IPR035937">
    <property type="entry name" value="FPG_N"/>
</dbReference>
<dbReference type="Proteomes" id="UP001295423">
    <property type="component" value="Unassembled WGS sequence"/>
</dbReference>
<dbReference type="EC" id="4.2.99.18" evidence="2"/>